<keyword evidence="3" id="KW-0378">Hydrolase</keyword>
<evidence type="ECO:0000256" key="3">
    <source>
        <dbReference type="ARBA" id="ARBA00022801"/>
    </source>
</evidence>
<dbReference type="Proteomes" id="UP000694910">
    <property type="component" value="Unplaced"/>
</dbReference>
<keyword evidence="2" id="KW-0808">Transferase</keyword>
<dbReference type="PANTHER" id="PTHR13943">
    <property type="entry name" value="HRAS-LIKE SUPPRESSOR - RELATED"/>
    <property type="match status" value="1"/>
</dbReference>
<evidence type="ECO:0000256" key="4">
    <source>
        <dbReference type="ARBA" id="ARBA00023098"/>
    </source>
</evidence>
<keyword evidence="5" id="KW-1133">Transmembrane helix</keyword>
<evidence type="ECO:0000256" key="5">
    <source>
        <dbReference type="SAM" id="Phobius"/>
    </source>
</evidence>
<comment type="similarity">
    <text evidence="1">Belongs to the H-rev107 family.</text>
</comment>
<evidence type="ECO:0000313" key="7">
    <source>
        <dbReference type="Proteomes" id="UP000694910"/>
    </source>
</evidence>
<dbReference type="InterPro" id="IPR007053">
    <property type="entry name" value="LRAT_dom"/>
</dbReference>
<gene>
    <name evidence="8" type="primary">LOC101401866</name>
</gene>
<evidence type="ECO:0000259" key="6">
    <source>
        <dbReference type="PROSITE" id="PS51934"/>
    </source>
</evidence>
<organism evidence="7 8">
    <name type="scientific">Ceratotherium simum simum</name>
    <name type="common">Southern white rhinoceros</name>
    <dbReference type="NCBI Taxonomy" id="73337"/>
    <lineage>
        <taxon>Eukaryota</taxon>
        <taxon>Metazoa</taxon>
        <taxon>Chordata</taxon>
        <taxon>Craniata</taxon>
        <taxon>Vertebrata</taxon>
        <taxon>Euteleostomi</taxon>
        <taxon>Mammalia</taxon>
        <taxon>Eutheria</taxon>
        <taxon>Laurasiatheria</taxon>
        <taxon>Perissodactyla</taxon>
        <taxon>Rhinocerotidae</taxon>
        <taxon>Ceratotherium</taxon>
    </lineage>
</organism>
<dbReference type="PANTHER" id="PTHR13943:SF33">
    <property type="entry name" value="PHOSPHOLIPASE A AND ACYLTRANSFERASE 2"/>
    <property type="match status" value="1"/>
</dbReference>
<dbReference type="PROSITE" id="PS51934">
    <property type="entry name" value="LRAT"/>
    <property type="match status" value="1"/>
</dbReference>
<name>A0ABM0I0Q7_CERSS</name>
<dbReference type="InterPro" id="IPR051496">
    <property type="entry name" value="H-rev107_PLA/AT"/>
</dbReference>
<dbReference type="GeneID" id="101401866"/>
<proteinExistence type="inferred from homology"/>
<dbReference type="Gene3D" id="3.90.1720.10">
    <property type="entry name" value="endopeptidase domain like (from Nostoc punctiforme)"/>
    <property type="match status" value="1"/>
</dbReference>
<sequence length="194" mass="21433">MDRGKTKLKGNKRLDIQGATHRQNLDGRMASAKPRPRLGDLIEISRFGYEHWAVYVGNGYVVHLGLSEEIVGAAASSIMSTLTDKAIVKKELLCDVAGRDRYQVNNKHDGKYQPLPPNKIVQQAEMLVGQEWPYSLTSENCEHFVNKLRYGVACSDQVTDLFTTVGVTAGVLGLGLGAAVLFGMLRSRSKREKQ</sequence>
<keyword evidence="5" id="KW-0812">Transmembrane</keyword>
<dbReference type="RefSeq" id="XP_004437867.2">
    <property type="nucleotide sequence ID" value="XM_004437810.2"/>
</dbReference>
<evidence type="ECO:0000256" key="2">
    <source>
        <dbReference type="ARBA" id="ARBA00022679"/>
    </source>
</evidence>
<keyword evidence="4" id="KW-0443">Lipid metabolism</keyword>
<accession>A0ABM0I0Q7</accession>
<evidence type="ECO:0000256" key="1">
    <source>
        <dbReference type="ARBA" id="ARBA00007824"/>
    </source>
</evidence>
<reference evidence="8" key="1">
    <citation type="submission" date="2025-08" db="UniProtKB">
        <authorList>
            <consortium name="RefSeq"/>
        </authorList>
    </citation>
    <scope>IDENTIFICATION</scope>
</reference>
<feature type="domain" description="LRAT" evidence="6">
    <location>
        <begin position="41"/>
        <end position="157"/>
    </location>
</feature>
<evidence type="ECO:0000313" key="8">
    <source>
        <dbReference type="RefSeq" id="XP_004437867.2"/>
    </source>
</evidence>
<keyword evidence="7" id="KW-1185">Reference proteome</keyword>
<protein>
    <submittedName>
        <fullName evidence="8">HRAS-like suppressor 2</fullName>
    </submittedName>
</protein>
<dbReference type="Pfam" id="PF04970">
    <property type="entry name" value="LRAT"/>
    <property type="match status" value="1"/>
</dbReference>
<feature type="transmembrane region" description="Helical" evidence="5">
    <location>
        <begin position="161"/>
        <end position="185"/>
    </location>
</feature>
<keyword evidence="5" id="KW-0472">Membrane</keyword>